<evidence type="ECO:0000256" key="5">
    <source>
        <dbReference type="SAM" id="MobiDB-lite"/>
    </source>
</evidence>
<dbReference type="InterPro" id="IPR011032">
    <property type="entry name" value="GroES-like_sf"/>
</dbReference>
<dbReference type="Pfam" id="PF08240">
    <property type="entry name" value="ADH_N"/>
    <property type="match status" value="1"/>
</dbReference>
<evidence type="ECO:0000259" key="7">
    <source>
        <dbReference type="Pfam" id="PF16912"/>
    </source>
</evidence>
<dbReference type="PANTHER" id="PTHR43401">
    <property type="entry name" value="L-THREONINE 3-DEHYDROGENASE"/>
    <property type="match status" value="1"/>
</dbReference>
<dbReference type="SUPFAM" id="SSF50129">
    <property type="entry name" value="GroES-like"/>
    <property type="match status" value="1"/>
</dbReference>
<keyword evidence="4" id="KW-0560">Oxidoreductase</keyword>
<keyword evidence="2" id="KW-0479">Metal-binding</keyword>
<dbReference type="InterPro" id="IPR050129">
    <property type="entry name" value="Zn_alcohol_dh"/>
</dbReference>
<feature type="domain" description="Alcohol dehydrogenase-like N-terminal" evidence="6">
    <location>
        <begin position="24"/>
        <end position="87"/>
    </location>
</feature>
<keyword evidence="3" id="KW-0862">Zinc</keyword>
<dbReference type="InterPro" id="IPR013154">
    <property type="entry name" value="ADH-like_N"/>
</dbReference>
<organism evidence="8 9">
    <name type="scientific">Amycolatopsis nalaikhensis</name>
    <dbReference type="NCBI Taxonomy" id="715472"/>
    <lineage>
        <taxon>Bacteria</taxon>
        <taxon>Bacillati</taxon>
        <taxon>Actinomycetota</taxon>
        <taxon>Actinomycetes</taxon>
        <taxon>Pseudonocardiales</taxon>
        <taxon>Pseudonocardiaceae</taxon>
        <taxon>Amycolatopsis</taxon>
    </lineage>
</organism>
<reference evidence="8 9" key="1">
    <citation type="submission" date="2023-06" db="EMBL/GenBank/DDBJ databases">
        <authorList>
            <person name="Oyuntsetseg B."/>
            <person name="Kim S.B."/>
        </authorList>
    </citation>
    <scope>NUCLEOTIDE SEQUENCE [LARGE SCALE GENOMIC DNA]</scope>
    <source>
        <strain evidence="8 9">2-2</strain>
    </source>
</reference>
<sequence length="318" mass="34051">MHALQLKGPFDFDHRTDAPAPHPGPGQISVRLATAAICGSDMPKVRSTADRRSGTTGFPIHECVGYVVDADPATGMQAGRRVLAMPVQEQGLAEVYLAELAATHAVAADHLTDAQATLIQPIATVLYAAGKLAADLSGRRVTVLGLGPIGLLTAHVLSRRGAVVTGVDPVIRDPALTAAFGLTRHVRDTAAAWVRRDPEPAEICVEAVGHQQHTLRDAITLTGHSGTVLAMGVPDEPDYVVPFETLLRRNQTLIGSITPTWQEWFGSAEAYLCRHLDELGLLLTHHVAITDAASAYRLYDRPAADRLKVILTADWSRS</sequence>
<feature type="region of interest" description="Disordered" evidence="5">
    <location>
        <begin position="1"/>
        <end position="26"/>
    </location>
</feature>
<evidence type="ECO:0000256" key="2">
    <source>
        <dbReference type="ARBA" id="ARBA00022723"/>
    </source>
</evidence>
<comment type="cofactor">
    <cofactor evidence="1">
        <name>Zn(2+)</name>
        <dbReference type="ChEBI" id="CHEBI:29105"/>
    </cofactor>
</comment>
<dbReference type="Gene3D" id="3.40.50.720">
    <property type="entry name" value="NAD(P)-binding Rossmann-like Domain"/>
    <property type="match status" value="1"/>
</dbReference>
<dbReference type="InterPro" id="IPR036291">
    <property type="entry name" value="NAD(P)-bd_dom_sf"/>
</dbReference>
<dbReference type="InterPro" id="IPR031640">
    <property type="entry name" value="Glu_dehyd_C"/>
</dbReference>
<proteinExistence type="predicted"/>
<evidence type="ECO:0000313" key="8">
    <source>
        <dbReference type="EMBL" id="WIV60711.1"/>
    </source>
</evidence>
<evidence type="ECO:0000313" key="9">
    <source>
        <dbReference type="Proteomes" id="UP001227101"/>
    </source>
</evidence>
<dbReference type="EMBL" id="CP127173">
    <property type="protein sequence ID" value="WIV60711.1"/>
    <property type="molecule type" value="Genomic_DNA"/>
</dbReference>
<dbReference type="RefSeq" id="WP_285458320.1">
    <property type="nucleotide sequence ID" value="NZ_CP127173.1"/>
</dbReference>
<evidence type="ECO:0000256" key="3">
    <source>
        <dbReference type="ARBA" id="ARBA00022833"/>
    </source>
</evidence>
<dbReference type="PRINTS" id="PR00420">
    <property type="entry name" value="RNGMNOXGNASE"/>
</dbReference>
<dbReference type="Pfam" id="PF16912">
    <property type="entry name" value="Glu_dehyd_C"/>
    <property type="match status" value="1"/>
</dbReference>
<gene>
    <name evidence="8" type="ORF">QP939_19895</name>
</gene>
<name>A0ABY8XYI1_9PSEU</name>
<evidence type="ECO:0000259" key="6">
    <source>
        <dbReference type="Pfam" id="PF08240"/>
    </source>
</evidence>
<keyword evidence="9" id="KW-1185">Reference proteome</keyword>
<dbReference type="Gene3D" id="3.90.180.10">
    <property type="entry name" value="Medium-chain alcohol dehydrogenases, catalytic domain"/>
    <property type="match status" value="2"/>
</dbReference>
<feature type="domain" description="Glucose dehydrogenase C-terminal" evidence="7">
    <location>
        <begin position="127"/>
        <end position="300"/>
    </location>
</feature>
<protein>
    <submittedName>
        <fullName evidence="8">Zinc-binding dehydrogenase</fullName>
    </submittedName>
</protein>
<dbReference type="PANTHER" id="PTHR43401:SF2">
    <property type="entry name" value="L-THREONINE 3-DEHYDROGENASE"/>
    <property type="match status" value="1"/>
</dbReference>
<evidence type="ECO:0000256" key="1">
    <source>
        <dbReference type="ARBA" id="ARBA00001947"/>
    </source>
</evidence>
<dbReference type="SUPFAM" id="SSF51735">
    <property type="entry name" value="NAD(P)-binding Rossmann-fold domains"/>
    <property type="match status" value="1"/>
</dbReference>
<accession>A0ABY8XYI1</accession>
<dbReference type="Proteomes" id="UP001227101">
    <property type="component" value="Chromosome"/>
</dbReference>
<evidence type="ECO:0000256" key="4">
    <source>
        <dbReference type="ARBA" id="ARBA00023002"/>
    </source>
</evidence>